<dbReference type="RefSeq" id="WP_066546641.1">
    <property type="nucleotide sequence ID" value="NZ_MASJ01000030.1"/>
</dbReference>
<proteinExistence type="predicted"/>
<accession>A0A1C0YAL4</accession>
<evidence type="ECO:0008006" key="3">
    <source>
        <dbReference type="Google" id="ProtNLM"/>
    </source>
</evidence>
<dbReference type="EMBL" id="MASJ01000030">
    <property type="protein sequence ID" value="OCS84214.1"/>
    <property type="molecule type" value="Genomic_DNA"/>
</dbReference>
<organism evidence="1 2">
    <name type="scientific">Caryophanon tenue</name>
    <dbReference type="NCBI Taxonomy" id="33978"/>
    <lineage>
        <taxon>Bacteria</taxon>
        <taxon>Bacillati</taxon>
        <taxon>Bacillota</taxon>
        <taxon>Bacilli</taxon>
        <taxon>Bacillales</taxon>
        <taxon>Caryophanaceae</taxon>
        <taxon>Caryophanon</taxon>
    </lineage>
</organism>
<dbReference type="Pfam" id="PF10974">
    <property type="entry name" value="DUF2804"/>
    <property type="match status" value="1"/>
</dbReference>
<protein>
    <recommendedName>
        <fullName evidence="3">DUF2804 domain-containing protein</fullName>
    </recommendedName>
</protein>
<dbReference type="Proteomes" id="UP000093199">
    <property type="component" value="Unassembled WGS sequence"/>
</dbReference>
<reference evidence="1 2" key="1">
    <citation type="submission" date="2016-07" db="EMBL/GenBank/DDBJ databases">
        <title>Caryophanon tenue genome sequencing.</title>
        <authorList>
            <person name="Verma A."/>
            <person name="Pal Y."/>
            <person name="Krishnamurthi S."/>
        </authorList>
    </citation>
    <scope>NUCLEOTIDE SEQUENCE [LARGE SCALE GENOMIC DNA]</scope>
    <source>
        <strain evidence="1 2">DSM 14152</strain>
    </source>
</reference>
<dbReference type="InterPro" id="IPR021243">
    <property type="entry name" value="DUF2804"/>
</dbReference>
<evidence type="ECO:0000313" key="1">
    <source>
        <dbReference type="EMBL" id="OCS84214.1"/>
    </source>
</evidence>
<dbReference type="OrthoDB" id="9762066at2"/>
<dbReference type="AlphaFoldDB" id="A0A1C0YAL4"/>
<dbReference type="PANTHER" id="PTHR35868">
    <property type="entry name" value="DUF2804 DOMAIN-CONTAINING PROTEIN-RELATED"/>
    <property type="match status" value="1"/>
</dbReference>
<gene>
    <name evidence="1" type="ORF">A6M13_15765</name>
</gene>
<sequence>MSVVQHVEQEIFEPTLLCDRKGNLNPAAIGYARKPVIQCNLRGNFMRKKRWNCWSIYGDEMMFSATVSHLDYAVLCNVYVFEYETQRYFEKNMILPIGALTKMSKNVYETTSFRTHNTSVLFKYEASITNLQITINNFNEEPLTANLHIEHPHDDDSLNLVIPWNRQTFQFTAKHHTLPTSGTVNIGNRTFSFGRDDSFAVLDYGRGIWPRQASWNWGMASQRIGKRRIGLNFGGKWTDGTGLTENAIFIDGQMQKISEDVQFIYDRTNFMKPWKIESKFTNRVRLTFEPFYERIATSNTPLLKYETHQMFGYYNGRIQLDNGSWLHIPQMIGCVEECMTTW</sequence>
<evidence type="ECO:0000313" key="2">
    <source>
        <dbReference type="Proteomes" id="UP000093199"/>
    </source>
</evidence>
<name>A0A1C0YAL4_9BACL</name>
<dbReference type="STRING" id="33978.A6M13_15765"/>
<comment type="caution">
    <text evidence="1">The sequence shown here is derived from an EMBL/GenBank/DDBJ whole genome shotgun (WGS) entry which is preliminary data.</text>
</comment>
<keyword evidence="2" id="KW-1185">Reference proteome</keyword>
<dbReference type="PANTHER" id="PTHR35868:SF3">
    <property type="entry name" value="DUF2804 DOMAIN-CONTAINING PROTEIN"/>
    <property type="match status" value="1"/>
</dbReference>